<dbReference type="SMART" id="SM01017">
    <property type="entry name" value="Arrestin_C"/>
    <property type="match status" value="1"/>
</dbReference>
<dbReference type="PANTHER" id="PTHR11188:SF176">
    <property type="entry name" value="ARRESTIN DOMAIN-CONTAINING PROTEIN 1"/>
    <property type="match status" value="1"/>
</dbReference>
<name>A0A834J1N5_VESGE</name>
<dbReference type="EMBL" id="JACSDZ010000024">
    <property type="protein sequence ID" value="KAF7379631.1"/>
    <property type="molecule type" value="Genomic_DNA"/>
</dbReference>
<dbReference type="Pfam" id="PF02752">
    <property type="entry name" value="Arrestin_C"/>
    <property type="match status" value="1"/>
</dbReference>
<dbReference type="SUPFAM" id="SSF81296">
    <property type="entry name" value="E set domains"/>
    <property type="match status" value="2"/>
</dbReference>
<evidence type="ECO:0000313" key="4">
    <source>
        <dbReference type="EMBL" id="KAF7379631.1"/>
    </source>
</evidence>
<dbReference type="InterPro" id="IPR014756">
    <property type="entry name" value="Ig_E-set"/>
</dbReference>
<dbReference type="GO" id="GO:0005737">
    <property type="term" value="C:cytoplasm"/>
    <property type="evidence" value="ECO:0007669"/>
    <property type="project" value="TreeGrafter"/>
</dbReference>
<evidence type="ECO:0000313" key="5">
    <source>
        <dbReference type="Proteomes" id="UP000617340"/>
    </source>
</evidence>
<reference evidence="4" key="1">
    <citation type="journal article" date="2020" name="G3 (Bethesda)">
        <title>High-Quality Assemblies for Three Invasive Social Wasps from the &lt;i&gt;Vespula&lt;/i&gt; Genus.</title>
        <authorList>
            <person name="Harrop T.W.R."/>
            <person name="Guhlin J."/>
            <person name="McLaughlin G.M."/>
            <person name="Permina E."/>
            <person name="Stockwell P."/>
            <person name="Gilligan J."/>
            <person name="Le Lec M.F."/>
            <person name="Gruber M.A.M."/>
            <person name="Quinn O."/>
            <person name="Lovegrove M."/>
            <person name="Duncan E.J."/>
            <person name="Remnant E.J."/>
            <person name="Van Eeckhoven J."/>
            <person name="Graham B."/>
            <person name="Knapp R.A."/>
            <person name="Langford K.W."/>
            <person name="Kronenberg Z."/>
            <person name="Press M.O."/>
            <person name="Eacker S.M."/>
            <person name="Wilson-Rankin E.E."/>
            <person name="Purcell J."/>
            <person name="Lester P.J."/>
            <person name="Dearden P.K."/>
        </authorList>
    </citation>
    <scope>NUCLEOTIDE SEQUENCE</scope>
    <source>
        <strain evidence="4">Linc-1</strain>
    </source>
</reference>
<dbReference type="PANTHER" id="PTHR11188">
    <property type="entry name" value="ARRESTIN DOMAIN CONTAINING PROTEIN"/>
    <property type="match status" value="1"/>
</dbReference>
<dbReference type="InterPro" id="IPR011021">
    <property type="entry name" value="Arrestin-like_N"/>
</dbReference>
<dbReference type="InterPro" id="IPR014752">
    <property type="entry name" value="Arrestin-like_C"/>
</dbReference>
<dbReference type="InterPro" id="IPR011022">
    <property type="entry name" value="Arrestin_C-like"/>
</dbReference>
<evidence type="ECO:0000256" key="1">
    <source>
        <dbReference type="ARBA" id="ARBA00005298"/>
    </source>
</evidence>
<sequence length="393" mass="44267">MGLKKFEIIFDNPWKIYYPGQMVSGNIVLVLDGVKKIRGICVKVKGEANTYWTTDKQTLDNTGNYRDENTTFNAHEEYFQTKYYLVGSASGNEIEIQAGEHKFPFTCTLPENLPSSFESDFGHVRYTVKAILDRPWKFDQEVKAAFTIVLPFDLNQEPRTTERIREEMSKSFCCLCCTSAPLNVAYSLPVRGYVPGQSMPIKINVENLSNVTVDRVTLSLCKIVTFRATSPQTDTRIEEMVVTEVSKGPVDGGATADYEQNLDVPALPPSNLNSCGIIDLEYRLKVEACIDGWYHRNLKSDTPVFVGTIPLVNYQIPSAPPENIVFAASPTKTSEKYYLSPTSNLYPELPPPSYEESTYGAKNLRERGESEYVIGLTNHFAPKYPFYHFPTGQ</sequence>
<evidence type="ECO:0000256" key="2">
    <source>
        <dbReference type="ARBA" id="ARBA00022606"/>
    </source>
</evidence>
<evidence type="ECO:0000259" key="3">
    <source>
        <dbReference type="SMART" id="SM01017"/>
    </source>
</evidence>
<keyword evidence="5" id="KW-1185">Reference proteome</keyword>
<dbReference type="Proteomes" id="UP000617340">
    <property type="component" value="Unassembled WGS sequence"/>
</dbReference>
<dbReference type="InterPro" id="IPR050357">
    <property type="entry name" value="Arrestin_domain-protein"/>
</dbReference>
<dbReference type="Pfam" id="PF00339">
    <property type="entry name" value="Arrestin_N"/>
    <property type="match status" value="1"/>
</dbReference>
<organism evidence="4 5">
    <name type="scientific">Vespula germanica</name>
    <name type="common">German yellow jacket</name>
    <name type="synonym">Paravespula germanica</name>
    <dbReference type="NCBI Taxonomy" id="30212"/>
    <lineage>
        <taxon>Eukaryota</taxon>
        <taxon>Metazoa</taxon>
        <taxon>Ecdysozoa</taxon>
        <taxon>Arthropoda</taxon>
        <taxon>Hexapoda</taxon>
        <taxon>Insecta</taxon>
        <taxon>Pterygota</taxon>
        <taxon>Neoptera</taxon>
        <taxon>Endopterygota</taxon>
        <taxon>Hymenoptera</taxon>
        <taxon>Apocrita</taxon>
        <taxon>Aculeata</taxon>
        <taxon>Vespoidea</taxon>
        <taxon>Vespidae</taxon>
        <taxon>Vespinae</taxon>
        <taxon>Vespula</taxon>
    </lineage>
</organism>
<comment type="similarity">
    <text evidence="1">Belongs to the arrestin family.</text>
</comment>
<gene>
    <name evidence="4" type="ORF">HZH68_016579</name>
</gene>
<dbReference type="Gene3D" id="2.60.40.640">
    <property type="match status" value="2"/>
</dbReference>
<proteinExistence type="inferred from homology"/>
<comment type="caution">
    <text evidence="4">The sequence shown here is derived from an EMBL/GenBank/DDBJ whole genome shotgun (WGS) entry which is preliminary data.</text>
</comment>
<feature type="domain" description="Arrestin C-terminal-like" evidence="3">
    <location>
        <begin position="178"/>
        <end position="311"/>
    </location>
</feature>
<protein>
    <recommendedName>
        <fullName evidence="3">Arrestin C-terminal-like domain-containing protein</fullName>
    </recommendedName>
</protein>
<accession>A0A834J1N5</accession>
<keyword evidence="2" id="KW-0716">Sensory transduction</keyword>
<dbReference type="AlphaFoldDB" id="A0A834J1N5"/>
<dbReference type="GO" id="GO:0015031">
    <property type="term" value="P:protein transport"/>
    <property type="evidence" value="ECO:0007669"/>
    <property type="project" value="TreeGrafter"/>
</dbReference>